<gene>
    <name evidence="2" type="ORF">GUJ93_ZPchr0008g13954</name>
</gene>
<reference evidence="2" key="1">
    <citation type="journal article" date="2021" name="bioRxiv">
        <title>Whole Genome Assembly and Annotation of Northern Wild Rice, Zizania palustris L., Supports a Whole Genome Duplication in the Zizania Genus.</title>
        <authorList>
            <person name="Haas M."/>
            <person name="Kono T."/>
            <person name="Macchietto M."/>
            <person name="Millas R."/>
            <person name="McGilp L."/>
            <person name="Shao M."/>
            <person name="Duquette J."/>
            <person name="Hirsch C.N."/>
            <person name="Kimball J."/>
        </authorList>
    </citation>
    <scope>NUCLEOTIDE SEQUENCE</scope>
    <source>
        <tissue evidence="2">Fresh leaf tissue</tissue>
    </source>
</reference>
<keyword evidence="3" id="KW-1185">Reference proteome</keyword>
<comment type="caution">
    <text evidence="2">The sequence shown here is derived from an EMBL/GenBank/DDBJ whole genome shotgun (WGS) entry which is preliminary data.</text>
</comment>
<feature type="compositionally biased region" description="Basic and acidic residues" evidence="1">
    <location>
        <begin position="46"/>
        <end position="66"/>
    </location>
</feature>
<reference evidence="2" key="2">
    <citation type="submission" date="2021-02" db="EMBL/GenBank/DDBJ databases">
        <authorList>
            <person name="Kimball J.A."/>
            <person name="Haas M.W."/>
            <person name="Macchietto M."/>
            <person name="Kono T."/>
            <person name="Duquette J."/>
            <person name="Shao M."/>
        </authorList>
    </citation>
    <scope>NUCLEOTIDE SEQUENCE</scope>
    <source>
        <tissue evidence="2">Fresh leaf tissue</tissue>
    </source>
</reference>
<evidence type="ECO:0000313" key="2">
    <source>
        <dbReference type="EMBL" id="KAG8047803.1"/>
    </source>
</evidence>
<dbReference type="AlphaFoldDB" id="A0A8J5RD00"/>
<organism evidence="2 3">
    <name type="scientific">Zizania palustris</name>
    <name type="common">Northern wild rice</name>
    <dbReference type="NCBI Taxonomy" id="103762"/>
    <lineage>
        <taxon>Eukaryota</taxon>
        <taxon>Viridiplantae</taxon>
        <taxon>Streptophyta</taxon>
        <taxon>Embryophyta</taxon>
        <taxon>Tracheophyta</taxon>
        <taxon>Spermatophyta</taxon>
        <taxon>Magnoliopsida</taxon>
        <taxon>Liliopsida</taxon>
        <taxon>Poales</taxon>
        <taxon>Poaceae</taxon>
        <taxon>BOP clade</taxon>
        <taxon>Oryzoideae</taxon>
        <taxon>Oryzeae</taxon>
        <taxon>Zizaniinae</taxon>
        <taxon>Zizania</taxon>
    </lineage>
</organism>
<proteinExistence type="predicted"/>
<sequence>MSAERGRVERTVPIGNHRVETTMRTVPRSETSAMRGWRQAATVPGGRDERRAGVETSSHRAGEWRRAPCGGGVEDR</sequence>
<name>A0A8J5RD00_ZIZPA</name>
<feature type="region of interest" description="Disordered" evidence="1">
    <location>
        <begin position="25"/>
        <end position="76"/>
    </location>
</feature>
<dbReference type="Proteomes" id="UP000729402">
    <property type="component" value="Unassembled WGS sequence"/>
</dbReference>
<evidence type="ECO:0000313" key="3">
    <source>
        <dbReference type="Proteomes" id="UP000729402"/>
    </source>
</evidence>
<protein>
    <submittedName>
        <fullName evidence="2">Uncharacterized protein</fullName>
    </submittedName>
</protein>
<evidence type="ECO:0000256" key="1">
    <source>
        <dbReference type="SAM" id="MobiDB-lite"/>
    </source>
</evidence>
<dbReference type="EMBL" id="JAAALK010000290">
    <property type="protein sequence ID" value="KAG8047803.1"/>
    <property type="molecule type" value="Genomic_DNA"/>
</dbReference>
<accession>A0A8J5RD00</accession>